<name>A0ABM4FVS7_9AVES</name>
<feature type="compositionally biased region" description="Low complexity" evidence="1">
    <location>
        <begin position="163"/>
        <end position="179"/>
    </location>
</feature>
<reference evidence="3" key="1">
    <citation type="submission" date="2025-08" db="UniProtKB">
        <authorList>
            <consortium name="RefSeq"/>
        </authorList>
    </citation>
    <scope>IDENTIFICATION</scope>
    <source>
        <tissue evidence="3">Blood</tissue>
    </source>
</reference>
<feature type="compositionally biased region" description="Acidic residues" evidence="1">
    <location>
        <begin position="302"/>
        <end position="315"/>
    </location>
</feature>
<feature type="compositionally biased region" description="Basic and acidic residues" evidence="1">
    <location>
        <begin position="316"/>
        <end position="343"/>
    </location>
</feature>
<accession>A0ABM4FVS7</accession>
<feature type="compositionally biased region" description="Acidic residues" evidence="1">
    <location>
        <begin position="267"/>
        <end position="283"/>
    </location>
</feature>
<keyword evidence="2" id="KW-1185">Reference proteome</keyword>
<feature type="compositionally biased region" description="Basic and acidic residues" evidence="1">
    <location>
        <begin position="148"/>
        <end position="162"/>
    </location>
</feature>
<feature type="region of interest" description="Disordered" evidence="1">
    <location>
        <begin position="228"/>
        <end position="458"/>
    </location>
</feature>
<dbReference type="InterPro" id="IPR026178">
    <property type="entry name" value="JSRP1"/>
</dbReference>
<dbReference type="Pfam" id="PF15312">
    <property type="entry name" value="JSRP"/>
    <property type="match status" value="1"/>
</dbReference>
<protein>
    <submittedName>
        <fullName evidence="3">Junctional sarcoplasmic reticulum protein 1</fullName>
    </submittedName>
</protein>
<evidence type="ECO:0000313" key="3">
    <source>
        <dbReference type="RefSeq" id="XP_067169054.1"/>
    </source>
</evidence>
<feature type="compositionally biased region" description="Basic and acidic residues" evidence="1">
    <location>
        <begin position="447"/>
        <end position="458"/>
    </location>
</feature>
<dbReference type="RefSeq" id="XP_067169054.1">
    <property type="nucleotide sequence ID" value="XM_067312953.1"/>
</dbReference>
<sequence>MDPAQPPSTRCRKQSNAARRLLCLVHGVKDAAAVAVYYPGETEADRRRGGRVGALASIPRGDMAAGPWEVLETDLGRPEATEELPGQAGSAQRQPRKDVRKDADVLGSSDRANSRSHGLEKERSRLGVSEEDQDERELSMPEPAPLGADKKAVEKKRAEKVGAKGSTSVPPVPKSLPVKRTVEPQSLDPMEEPLIWEGLTLNKCILVASFVALLSVSFQVLQAPCSREGISSDRQAPPPPPLHEVIDTKEDIPEVVAAPPVQPESSLFEDSDGDDDREDDSEADSNLAEPWIFKKWFGRLEQEDEEEEPEAEPEEPPAKVEVRKSREKPRGPERKEEKPRESRAAQVERSSRKETRPKDRAPEDKAGRTPRAPKEPEQQPYKKRGREGKEGRREGRERDEHKKDEWKSRPAKADREDNRKRDWRQQRGEQKGKKPWEHHTSAPGKDSTARPREGKKRD</sequence>
<evidence type="ECO:0000313" key="2">
    <source>
        <dbReference type="Proteomes" id="UP001652627"/>
    </source>
</evidence>
<organism evidence="2 3">
    <name type="scientific">Apteryx mantelli</name>
    <name type="common">North Island brown kiwi</name>
    <dbReference type="NCBI Taxonomy" id="2696672"/>
    <lineage>
        <taxon>Eukaryota</taxon>
        <taxon>Metazoa</taxon>
        <taxon>Chordata</taxon>
        <taxon>Craniata</taxon>
        <taxon>Vertebrata</taxon>
        <taxon>Euteleostomi</taxon>
        <taxon>Archelosauria</taxon>
        <taxon>Archosauria</taxon>
        <taxon>Dinosauria</taxon>
        <taxon>Saurischia</taxon>
        <taxon>Theropoda</taxon>
        <taxon>Coelurosauria</taxon>
        <taxon>Aves</taxon>
        <taxon>Palaeognathae</taxon>
        <taxon>Apterygiformes</taxon>
        <taxon>Apterygidae</taxon>
        <taxon>Apteryx</taxon>
    </lineage>
</organism>
<dbReference type="Proteomes" id="UP001652627">
    <property type="component" value="Chromosome 30"/>
</dbReference>
<feature type="compositionally biased region" description="Basic and acidic residues" evidence="1">
    <location>
        <begin position="95"/>
        <end position="104"/>
    </location>
</feature>
<proteinExistence type="predicted"/>
<feature type="compositionally biased region" description="Basic and acidic residues" evidence="1">
    <location>
        <begin position="387"/>
        <end position="440"/>
    </location>
</feature>
<evidence type="ECO:0000256" key="1">
    <source>
        <dbReference type="SAM" id="MobiDB-lite"/>
    </source>
</evidence>
<feature type="compositionally biased region" description="Low complexity" evidence="1">
    <location>
        <begin position="254"/>
        <end position="266"/>
    </location>
</feature>
<feature type="region of interest" description="Disordered" evidence="1">
    <location>
        <begin position="40"/>
        <end position="184"/>
    </location>
</feature>
<feature type="compositionally biased region" description="Basic and acidic residues" evidence="1">
    <location>
        <begin position="349"/>
        <end position="377"/>
    </location>
</feature>
<dbReference type="GeneID" id="106489520"/>
<gene>
    <name evidence="3" type="primary">JSRP1</name>
</gene>